<gene>
    <name evidence="3" type="ORF">B0I71DRAFT_130002</name>
    <name evidence="2" type="ORF">YALI1_E12614g</name>
</gene>
<dbReference type="EMBL" id="KZ857331">
    <property type="protein sequence ID" value="RDW26981.1"/>
    <property type="molecule type" value="Genomic_DNA"/>
</dbReference>
<reference evidence="2 4" key="1">
    <citation type="journal article" date="2016" name="PLoS ONE">
        <title>Sequence Assembly of Yarrowia lipolytica Strain W29/CLIB89 Shows Transposable Element Diversity.</title>
        <authorList>
            <person name="Magnan C."/>
            <person name="Yu J."/>
            <person name="Chang I."/>
            <person name="Jahn E."/>
            <person name="Kanomata Y."/>
            <person name="Wu J."/>
            <person name="Zeller M."/>
            <person name="Oakes M."/>
            <person name="Baldi P."/>
            <person name="Sandmeyer S."/>
        </authorList>
    </citation>
    <scope>NUCLEOTIDE SEQUENCE [LARGE SCALE GENOMIC DNA]</scope>
    <source>
        <strain evidence="2">CLIB89</strain>
        <strain evidence="4">CLIB89(W29)</strain>
    </source>
</reference>
<dbReference type="VEuPathDB" id="FungiDB:YALI1_E12614g"/>
<organism evidence="2 4">
    <name type="scientific">Yarrowia lipolytica</name>
    <name type="common">Candida lipolytica</name>
    <dbReference type="NCBI Taxonomy" id="4952"/>
    <lineage>
        <taxon>Eukaryota</taxon>
        <taxon>Fungi</taxon>
        <taxon>Dikarya</taxon>
        <taxon>Ascomycota</taxon>
        <taxon>Saccharomycotina</taxon>
        <taxon>Dipodascomycetes</taxon>
        <taxon>Dipodascales</taxon>
        <taxon>Dipodascales incertae sedis</taxon>
        <taxon>Yarrowia</taxon>
    </lineage>
</organism>
<evidence type="ECO:0000313" key="4">
    <source>
        <dbReference type="Proteomes" id="UP000182444"/>
    </source>
</evidence>
<dbReference type="GO" id="GO:0005634">
    <property type="term" value="C:nucleus"/>
    <property type="evidence" value="ECO:0007669"/>
    <property type="project" value="TreeGrafter"/>
</dbReference>
<evidence type="ECO:0000313" key="2">
    <source>
        <dbReference type="EMBL" id="AOW05208.1"/>
    </source>
</evidence>
<dbReference type="eggNOG" id="KOG4019">
    <property type="taxonomic scope" value="Eukaryota"/>
</dbReference>
<evidence type="ECO:0000313" key="3">
    <source>
        <dbReference type="EMBL" id="RDW26981.1"/>
    </source>
</evidence>
<proteinExistence type="inferred from homology"/>
<dbReference type="Pfam" id="PF04847">
    <property type="entry name" value="Calcipressin"/>
    <property type="match status" value="1"/>
</dbReference>
<evidence type="ECO:0000256" key="1">
    <source>
        <dbReference type="ARBA" id="ARBA00008209"/>
    </source>
</evidence>
<reference evidence="3 5" key="2">
    <citation type="submission" date="2018-07" db="EMBL/GenBank/DDBJ databases">
        <title>Draft Genome Assemblies for Five Robust Yarrowia lipolytica Strains Exhibiting High Lipid Production and Pentose Sugar Utilization and Sugar Alcohol Secretion from Undetoxified Lignocellulosic Biomass Hydrolysates.</title>
        <authorList>
            <consortium name="DOE Joint Genome Institute"/>
            <person name="Walker C."/>
            <person name="Ryu S."/>
            <person name="Na H."/>
            <person name="Zane M."/>
            <person name="LaButti K."/>
            <person name="Lipzen A."/>
            <person name="Haridas S."/>
            <person name="Barry K."/>
            <person name="Grigoriev I.V."/>
            <person name="Quarterman J."/>
            <person name="Slininger P."/>
            <person name="Dien B."/>
            <person name="Trinh C.T."/>
        </authorList>
    </citation>
    <scope>NUCLEOTIDE SEQUENCE [LARGE SCALE GENOMIC DNA]</scope>
    <source>
        <strain evidence="3 5">YB392</strain>
    </source>
</reference>
<dbReference type="InterPro" id="IPR006931">
    <property type="entry name" value="Calcipressin"/>
</dbReference>
<accession>A0A1H6Q7E1</accession>
<dbReference type="GO" id="GO:0005737">
    <property type="term" value="C:cytoplasm"/>
    <property type="evidence" value="ECO:0007669"/>
    <property type="project" value="TreeGrafter"/>
</dbReference>
<protein>
    <submittedName>
        <fullName evidence="3">Calcipressin-domain-containing protein</fullName>
    </submittedName>
</protein>
<dbReference type="Proteomes" id="UP000182444">
    <property type="component" value="Chromosome 1E"/>
</dbReference>
<dbReference type="KEGG" id="yli:2912582"/>
<dbReference type="AlphaFoldDB" id="A0A1H6Q7E1"/>
<dbReference type="GO" id="GO:0019722">
    <property type="term" value="P:calcium-mediated signaling"/>
    <property type="evidence" value="ECO:0007669"/>
    <property type="project" value="InterPro"/>
</dbReference>
<dbReference type="Proteomes" id="UP000256601">
    <property type="component" value="Unassembled WGS sequence"/>
</dbReference>
<dbReference type="GeneID" id="2912582"/>
<dbReference type="PANTHER" id="PTHR10300">
    <property type="entry name" value="CALCIPRESSIN"/>
    <property type="match status" value="1"/>
</dbReference>
<comment type="similarity">
    <text evidence="1">Belongs to the RCAN family.</text>
</comment>
<evidence type="ECO:0000313" key="5">
    <source>
        <dbReference type="Proteomes" id="UP000256601"/>
    </source>
</evidence>
<dbReference type="VEuPathDB" id="FungiDB:YALI0_E10043g"/>
<dbReference type="EMBL" id="CP017557">
    <property type="protein sequence ID" value="AOW05208.1"/>
    <property type="molecule type" value="Genomic_DNA"/>
</dbReference>
<dbReference type="GO" id="GO:0008597">
    <property type="term" value="F:calcium-dependent protein serine/threonine phosphatase regulator activity"/>
    <property type="evidence" value="ECO:0007669"/>
    <property type="project" value="TreeGrafter"/>
</dbReference>
<name>A0A1H6Q7E1_YARLL</name>
<sequence>MTEPSETPSTSPIDTDTDTKTTMATVAVPLASLNNASKKHKMATNTLIITGLSRAHFSSEPFMLELKKALESDDLVCWAPLKSLGRIVCVFVTPDSCSVAKKYIKQAAEAAYVDEEFLNYSTLKAQYAPNNTDMATLGDTKQRLQLPDAGKLFFISPPPSPPAGWTSRLEDTPNPNAFDSQFYDMLHKELSNVAEPKEEKNDPINIPVSAGTRKITLHEGLKLDTNQGVSSGMNSPTIILECEEGDVVSPGVAFAKTERPPVEL</sequence>
<dbReference type="PANTHER" id="PTHR10300:SF14">
    <property type="entry name" value="PROTEIN SARAH"/>
    <property type="match status" value="1"/>
</dbReference>